<dbReference type="PANTHER" id="PTHR34182:SF1">
    <property type="entry name" value="PROTEIN-EXPORT MEMBRANE PROTEIN SECG"/>
    <property type="match status" value="1"/>
</dbReference>
<keyword evidence="4 10" id="KW-1003">Cell membrane</keyword>
<evidence type="ECO:0000256" key="3">
    <source>
        <dbReference type="ARBA" id="ARBA00022448"/>
    </source>
</evidence>
<evidence type="ECO:0000256" key="9">
    <source>
        <dbReference type="ARBA" id="ARBA00023136"/>
    </source>
</evidence>
<keyword evidence="3 10" id="KW-0813">Transport</keyword>
<comment type="similarity">
    <text evidence="2 10">Belongs to the SecG family.</text>
</comment>
<evidence type="ECO:0000256" key="7">
    <source>
        <dbReference type="ARBA" id="ARBA00022989"/>
    </source>
</evidence>
<proteinExistence type="inferred from homology"/>
<dbReference type="Proteomes" id="UP000823635">
    <property type="component" value="Unassembled WGS sequence"/>
</dbReference>
<comment type="caution">
    <text evidence="12">The sequence shown here is derived from an EMBL/GenBank/DDBJ whole genome shotgun (WGS) entry which is preliminary data.</text>
</comment>
<evidence type="ECO:0000256" key="11">
    <source>
        <dbReference type="SAM" id="MobiDB-lite"/>
    </source>
</evidence>
<evidence type="ECO:0000256" key="5">
    <source>
        <dbReference type="ARBA" id="ARBA00022692"/>
    </source>
</evidence>
<evidence type="ECO:0000256" key="6">
    <source>
        <dbReference type="ARBA" id="ARBA00022927"/>
    </source>
</evidence>
<reference evidence="12" key="2">
    <citation type="journal article" date="2021" name="PeerJ">
        <title>Extensive microbial diversity within the chicken gut microbiome revealed by metagenomics and culture.</title>
        <authorList>
            <person name="Gilroy R."/>
            <person name="Ravi A."/>
            <person name="Getino M."/>
            <person name="Pursley I."/>
            <person name="Horton D.L."/>
            <person name="Alikhan N.F."/>
            <person name="Baker D."/>
            <person name="Gharbi K."/>
            <person name="Hall N."/>
            <person name="Watson M."/>
            <person name="Adriaenssens E.M."/>
            <person name="Foster-Nyarko E."/>
            <person name="Jarju S."/>
            <person name="Secka A."/>
            <person name="Antonio M."/>
            <person name="Oren A."/>
            <person name="Chaudhuri R.R."/>
            <person name="La Ragione R."/>
            <person name="Hildebrand F."/>
            <person name="Pallen M.J."/>
        </authorList>
    </citation>
    <scope>NUCLEOTIDE SEQUENCE</scope>
    <source>
        <strain evidence="12">15467</strain>
    </source>
</reference>
<feature type="region of interest" description="Disordered" evidence="11">
    <location>
        <begin position="94"/>
        <end position="127"/>
    </location>
</feature>
<name>A0A9D9DJU7_9BACT</name>
<feature type="compositionally biased region" description="Low complexity" evidence="11">
    <location>
        <begin position="107"/>
        <end position="127"/>
    </location>
</feature>
<comment type="function">
    <text evidence="10">Involved in protein export. Participates in an early event of protein translocation.</text>
</comment>
<dbReference type="PANTHER" id="PTHR34182">
    <property type="entry name" value="PROTEIN-EXPORT MEMBRANE PROTEIN SECG"/>
    <property type="match status" value="1"/>
</dbReference>
<evidence type="ECO:0000256" key="8">
    <source>
        <dbReference type="ARBA" id="ARBA00023010"/>
    </source>
</evidence>
<evidence type="ECO:0000256" key="1">
    <source>
        <dbReference type="ARBA" id="ARBA00004651"/>
    </source>
</evidence>
<protein>
    <recommendedName>
        <fullName evidence="10">Protein-export membrane protein SecG</fullName>
    </recommendedName>
</protein>
<dbReference type="GO" id="GO:0015450">
    <property type="term" value="F:protein-transporting ATPase activity"/>
    <property type="evidence" value="ECO:0007669"/>
    <property type="project" value="UniProtKB-UniRule"/>
</dbReference>
<evidence type="ECO:0000256" key="4">
    <source>
        <dbReference type="ARBA" id="ARBA00022475"/>
    </source>
</evidence>
<dbReference type="NCBIfam" id="TIGR00810">
    <property type="entry name" value="secG"/>
    <property type="match status" value="1"/>
</dbReference>
<dbReference type="GO" id="GO:0043952">
    <property type="term" value="P:protein transport by the Sec complex"/>
    <property type="evidence" value="ECO:0007669"/>
    <property type="project" value="TreeGrafter"/>
</dbReference>
<dbReference type="InterPro" id="IPR004692">
    <property type="entry name" value="SecG"/>
</dbReference>
<reference evidence="12" key="1">
    <citation type="submission" date="2020-10" db="EMBL/GenBank/DDBJ databases">
        <authorList>
            <person name="Gilroy R."/>
        </authorList>
    </citation>
    <scope>NUCLEOTIDE SEQUENCE</scope>
    <source>
        <strain evidence="12">15467</strain>
    </source>
</reference>
<keyword evidence="8 10" id="KW-0811">Translocation</keyword>
<gene>
    <name evidence="12" type="primary">secG</name>
    <name evidence="12" type="ORF">IAC68_02600</name>
</gene>
<sequence>MYTTIAIIIVVASVLLTLVVLVQNSKGGGLAANFAAGNQAFGVRQTADILEKTTWTLAIVIIVLCVLATAFVSTRKATSSTLKDQIENAATVPVQPQFPIDPVAPSQEVPAQDAPAAPAQETAPEAE</sequence>
<feature type="transmembrane region" description="Helical" evidence="10">
    <location>
        <begin position="55"/>
        <end position="73"/>
    </location>
</feature>
<keyword evidence="5 10" id="KW-0812">Transmembrane</keyword>
<dbReference type="PRINTS" id="PR01651">
    <property type="entry name" value="SECGEXPORT"/>
</dbReference>
<keyword evidence="7 10" id="KW-1133">Transmembrane helix</keyword>
<dbReference type="GO" id="GO:0009306">
    <property type="term" value="P:protein secretion"/>
    <property type="evidence" value="ECO:0007669"/>
    <property type="project" value="UniProtKB-UniRule"/>
</dbReference>
<dbReference type="AlphaFoldDB" id="A0A9D9DJU7"/>
<comment type="caution">
    <text evidence="10">Lacks conserved residue(s) required for the propagation of feature annotation.</text>
</comment>
<keyword evidence="9 10" id="KW-0472">Membrane</keyword>
<dbReference type="EMBL" id="JADINB010000062">
    <property type="protein sequence ID" value="MBO8428808.1"/>
    <property type="molecule type" value="Genomic_DNA"/>
</dbReference>
<keyword evidence="6 10" id="KW-0653">Protein transport</keyword>
<dbReference type="GO" id="GO:0065002">
    <property type="term" value="P:intracellular protein transmembrane transport"/>
    <property type="evidence" value="ECO:0007669"/>
    <property type="project" value="TreeGrafter"/>
</dbReference>
<dbReference type="Pfam" id="PF03840">
    <property type="entry name" value="SecG"/>
    <property type="match status" value="1"/>
</dbReference>
<accession>A0A9D9DJU7</accession>
<dbReference type="GO" id="GO:0005886">
    <property type="term" value="C:plasma membrane"/>
    <property type="evidence" value="ECO:0007669"/>
    <property type="project" value="UniProtKB-SubCell"/>
</dbReference>
<evidence type="ECO:0000256" key="10">
    <source>
        <dbReference type="RuleBase" id="RU365087"/>
    </source>
</evidence>
<evidence type="ECO:0000313" key="12">
    <source>
        <dbReference type="EMBL" id="MBO8428808.1"/>
    </source>
</evidence>
<organism evidence="12 13">
    <name type="scientific">Candidatus Egerieousia excrementavium</name>
    <dbReference type="NCBI Taxonomy" id="2840778"/>
    <lineage>
        <taxon>Bacteria</taxon>
        <taxon>Pseudomonadati</taxon>
        <taxon>Bacteroidota</taxon>
        <taxon>Bacteroidia</taxon>
        <taxon>Bacteroidales</taxon>
        <taxon>Candidatus Egerieousia</taxon>
    </lineage>
</organism>
<evidence type="ECO:0000256" key="2">
    <source>
        <dbReference type="ARBA" id="ARBA00008445"/>
    </source>
</evidence>
<evidence type="ECO:0000313" key="13">
    <source>
        <dbReference type="Proteomes" id="UP000823635"/>
    </source>
</evidence>
<comment type="subcellular location">
    <subcellularLocation>
        <location evidence="1 10">Cell membrane</location>
        <topology evidence="1 10">Multi-pass membrane protein</topology>
    </subcellularLocation>
</comment>